<dbReference type="AlphaFoldDB" id="A0A4Y7PLW8"/>
<accession>A0A4Y7PLW8</accession>
<dbReference type="EMBL" id="ML170260">
    <property type="protein sequence ID" value="TDL15832.1"/>
    <property type="molecule type" value="Genomic_DNA"/>
</dbReference>
<feature type="region of interest" description="Disordered" evidence="1">
    <location>
        <begin position="1"/>
        <end position="127"/>
    </location>
</feature>
<protein>
    <submittedName>
        <fullName evidence="2">Uncharacterized protein</fullName>
    </submittedName>
</protein>
<feature type="compositionally biased region" description="Basic and acidic residues" evidence="1">
    <location>
        <begin position="56"/>
        <end position="65"/>
    </location>
</feature>
<evidence type="ECO:0000256" key="1">
    <source>
        <dbReference type="SAM" id="MobiDB-lite"/>
    </source>
</evidence>
<dbReference type="VEuPathDB" id="FungiDB:BD410DRAFT_808578"/>
<organism evidence="2 3">
    <name type="scientific">Rickenella mellea</name>
    <dbReference type="NCBI Taxonomy" id="50990"/>
    <lineage>
        <taxon>Eukaryota</taxon>
        <taxon>Fungi</taxon>
        <taxon>Dikarya</taxon>
        <taxon>Basidiomycota</taxon>
        <taxon>Agaricomycotina</taxon>
        <taxon>Agaricomycetes</taxon>
        <taxon>Hymenochaetales</taxon>
        <taxon>Rickenellaceae</taxon>
        <taxon>Rickenella</taxon>
    </lineage>
</organism>
<dbReference type="Proteomes" id="UP000294933">
    <property type="component" value="Unassembled WGS sequence"/>
</dbReference>
<evidence type="ECO:0000313" key="3">
    <source>
        <dbReference type="Proteomes" id="UP000294933"/>
    </source>
</evidence>
<feature type="compositionally biased region" description="Basic residues" evidence="1">
    <location>
        <begin position="165"/>
        <end position="183"/>
    </location>
</feature>
<keyword evidence="3" id="KW-1185">Reference proteome</keyword>
<gene>
    <name evidence="2" type="ORF">BD410DRAFT_808578</name>
</gene>
<evidence type="ECO:0000313" key="2">
    <source>
        <dbReference type="EMBL" id="TDL15832.1"/>
    </source>
</evidence>
<name>A0A4Y7PLW8_9AGAM</name>
<feature type="compositionally biased region" description="Basic and acidic residues" evidence="1">
    <location>
        <begin position="9"/>
        <end position="26"/>
    </location>
</feature>
<proteinExistence type="predicted"/>
<reference evidence="2 3" key="1">
    <citation type="submission" date="2018-06" db="EMBL/GenBank/DDBJ databases">
        <title>A transcriptomic atlas of mushroom development highlights an independent origin of complex multicellularity.</title>
        <authorList>
            <consortium name="DOE Joint Genome Institute"/>
            <person name="Krizsan K."/>
            <person name="Almasi E."/>
            <person name="Merenyi Z."/>
            <person name="Sahu N."/>
            <person name="Viragh M."/>
            <person name="Koszo T."/>
            <person name="Mondo S."/>
            <person name="Kiss B."/>
            <person name="Balint B."/>
            <person name="Kues U."/>
            <person name="Barry K."/>
            <person name="Hegedus J.C."/>
            <person name="Henrissat B."/>
            <person name="Johnson J."/>
            <person name="Lipzen A."/>
            <person name="Ohm R."/>
            <person name="Nagy I."/>
            <person name="Pangilinan J."/>
            <person name="Yan J."/>
            <person name="Xiong Y."/>
            <person name="Grigoriev I.V."/>
            <person name="Hibbett D.S."/>
            <person name="Nagy L.G."/>
        </authorList>
    </citation>
    <scope>NUCLEOTIDE SEQUENCE [LARGE SCALE GENOMIC DNA]</scope>
    <source>
        <strain evidence="2 3">SZMC22713</strain>
    </source>
</reference>
<feature type="region of interest" description="Disordered" evidence="1">
    <location>
        <begin position="151"/>
        <end position="191"/>
    </location>
</feature>
<sequence length="250" mass="26534">MGGGVVGSKDGKSDFPDEQHQDDGDKATVWTDAGTGARARRARSSNSLAPFAGALQRRDHNDRGVIETQDGPRPTSTSTSHKRPPMGTAHHPRRTTAHAQRAWHDPRPTAATNAEGGVRARGRTQSSSSGFALLLLGSGAAIDAIAASSLTPSNHHLPTSPSPKKPTKRAPPHKTPAVRRVRVRSPTETALPGQCSQVRRGLATTRHATLTTGPQREHGHDPSATAAALFAGALRRHDRNDRGVIGEFFI</sequence>
<feature type="compositionally biased region" description="Basic residues" evidence="1">
    <location>
        <begin position="80"/>
        <end position="96"/>
    </location>
</feature>